<name>A0A8E2ET78_9PEZI</name>
<evidence type="ECO:0000313" key="2">
    <source>
        <dbReference type="EMBL" id="OCL04462.1"/>
    </source>
</evidence>
<feature type="transmembrane region" description="Helical" evidence="1">
    <location>
        <begin position="610"/>
        <end position="629"/>
    </location>
</feature>
<accession>A0A8E2ET78</accession>
<feature type="transmembrane region" description="Helical" evidence="1">
    <location>
        <begin position="641"/>
        <end position="658"/>
    </location>
</feature>
<keyword evidence="1" id="KW-0812">Transmembrane</keyword>
<gene>
    <name evidence="2" type="ORF">AOQ84DRAFT_117046</name>
</gene>
<protein>
    <submittedName>
        <fullName evidence="2">Uncharacterized protein</fullName>
    </submittedName>
</protein>
<keyword evidence="3" id="KW-1185">Reference proteome</keyword>
<dbReference type="Pfam" id="PF01544">
    <property type="entry name" value="CorA"/>
    <property type="match status" value="1"/>
</dbReference>
<evidence type="ECO:0000256" key="1">
    <source>
        <dbReference type="SAM" id="Phobius"/>
    </source>
</evidence>
<feature type="transmembrane region" description="Helical" evidence="1">
    <location>
        <begin position="544"/>
        <end position="562"/>
    </location>
</feature>
<dbReference type="OrthoDB" id="3231000at2759"/>
<dbReference type="EMBL" id="KV750503">
    <property type="protein sequence ID" value="OCL04462.1"/>
    <property type="molecule type" value="Genomic_DNA"/>
</dbReference>
<organism evidence="2 3">
    <name type="scientific">Glonium stellatum</name>
    <dbReference type="NCBI Taxonomy" id="574774"/>
    <lineage>
        <taxon>Eukaryota</taxon>
        <taxon>Fungi</taxon>
        <taxon>Dikarya</taxon>
        <taxon>Ascomycota</taxon>
        <taxon>Pezizomycotina</taxon>
        <taxon>Dothideomycetes</taxon>
        <taxon>Pleosporomycetidae</taxon>
        <taxon>Gloniales</taxon>
        <taxon>Gloniaceae</taxon>
        <taxon>Glonium</taxon>
    </lineage>
</organism>
<evidence type="ECO:0000313" key="3">
    <source>
        <dbReference type="Proteomes" id="UP000250140"/>
    </source>
</evidence>
<keyword evidence="1" id="KW-0472">Membrane</keyword>
<dbReference type="AlphaFoldDB" id="A0A8E2ET78"/>
<dbReference type="GO" id="GO:0046873">
    <property type="term" value="F:metal ion transmembrane transporter activity"/>
    <property type="evidence" value="ECO:0007669"/>
    <property type="project" value="InterPro"/>
</dbReference>
<dbReference type="Proteomes" id="UP000250140">
    <property type="component" value="Unassembled WGS sequence"/>
</dbReference>
<dbReference type="GO" id="GO:0016020">
    <property type="term" value="C:membrane"/>
    <property type="evidence" value="ECO:0007669"/>
    <property type="project" value="InterPro"/>
</dbReference>
<dbReference type="InterPro" id="IPR002523">
    <property type="entry name" value="MgTranspt_CorA/ZnTranspt_ZntB"/>
</dbReference>
<reference evidence="2 3" key="1">
    <citation type="journal article" date="2016" name="Nat. Commun.">
        <title>Ectomycorrhizal ecology is imprinted in the genome of the dominant symbiotic fungus Cenococcum geophilum.</title>
        <authorList>
            <consortium name="DOE Joint Genome Institute"/>
            <person name="Peter M."/>
            <person name="Kohler A."/>
            <person name="Ohm R.A."/>
            <person name="Kuo A."/>
            <person name="Krutzmann J."/>
            <person name="Morin E."/>
            <person name="Arend M."/>
            <person name="Barry K.W."/>
            <person name="Binder M."/>
            <person name="Choi C."/>
            <person name="Clum A."/>
            <person name="Copeland A."/>
            <person name="Grisel N."/>
            <person name="Haridas S."/>
            <person name="Kipfer T."/>
            <person name="LaButti K."/>
            <person name="Lindquist E."/>
            <person name="Lipzen A."/>
            <person name="Maire R."/>
            <person name="Meier B."/>
            <person name="Mihaltcheva S."/>
            <person name="Molinier V."/>
            <person name="Murat C."/>
            <person name="Poggeler S."/>
            <person name="Quandt C.A."/>
            <person name="Sperisen C."/>
            <person name="Tritt A."/>
            <person name="Tisserant E."/>
            <person name="Crous P.W."/>
            <person name="Henrissat B."/>
            <person name="Nehls U."/>
            <person name="Egli S."/>
            <person name="Spatafora J.W."/>
            <person name="Grigoriev I.V."/>
            <person name="Martin F.M."/>
        </authorList>
    </citation>
    <scope>NUCLEOTIDE SEQUENCE [LARGE SCALE GENOMIC DNA]</scope>
    <source>
        <strain evidence="2 3">CBS 207.34</strain>
    </source>
</reference>
<keyword evidence="1" id="KW-1133">Transmembrane helix</keyword>
<proteinExistence type="predicted"/>
<dbReference type="Gene3D" id="1.20.58.340">
    <property type="entry name" value="Magnesium transport protein CorA, transmembrane region"/>
    <property type="match status" value="1"/>
</dbReference>
<sequence length="673" mass="76861">MAAGSPRNYVHPDTIQFASSQAISSSNASLVESRFGGSGSGSYFRDVEKLSYHLPHLAAGHVLRQSCRYPEGGSVTRYDIFKDKSLPVTKVEYYPRTWSGPNVLHELSQIDIGSDLERRIVIVEDLSPTLIDVLGSIFQITPEFFEEHLNRSGYGRNSYNDGDTRAWNSGLLKKNYFSFKWQRPIYREACEPTSSNSRERLLGSHEPKMPPVEWLSEELIPNPPEKEPRFVTHRHRLLLNGNIFRQEWVLSIDPDVLVPPTGQNARGAWEERATLFRSNINGCDVVLLLLDPLPTISHSTHGEWPISTTEAEKSHQQASSAVQPLVETRTETLLPFTPVAPRGPERHHASPYQILKLRAELNVAKSTQEGLSKWIFQNRSGTFLDPMTSLLQLVHDDTLDLLHIMALVLEKIMVDSMDDHRIQERLSHWRAMVNRFQLELSDIRKNFDAFVQFVYGDKETPQFSSSLVSSVKNHIDALVAQIEKTQNSLRAELSILESKRGIAQAESVSKLTELAFFFIPLTFIATTYSMQIKELKKPPSISSFIWASITAVIVSYGLRLIVRSSIVLSFKRQCFRSVRKHGNLEPKDRIPAHVFLSWLIPHPKWFPLRYIFLGILITITGTVGLTFLWRRSHISVQLKETITVLFGTIVLLWVYLILRRFLRSKFGWHLDFP</sequence>